<dbReference type="GO" id="GO:0005634">
    <property type="term" value="C:nucleus"/>
    <property type="evidence" value="ECO:0007669"/>
    <property type="project" value="TreeGrafter"/>
</dbReference>
<feature type="region of interest" description="Disordered" evidence="3">
    <location>
        <begin position="1"/>
        <end position="39"/>
    </location>
</feature>
<dbReference type="InterPro" id="IPR005645">
    <property type="entry name" value="FSH-like_dom"/>
</dbReference>
<comment type="caution">
    <text evidence="5">The sequence shown here is derived from an EMBL/GenBank/DDBJ whole genome shotgun (WGS) entry which is preliminary data.</text>
</comment>
<comment type="similarity">
    <text evidence="1">Belongs to the LovG family.</text>
</comment>
<feature type="compositionally biased region" description="Low complexity" evidence="3">
    <location>
        <begin position="1"/>
        <end position="24"/>
    </location>
</feature>
<dbReference type="RefSeq" id="XP_046006333.1">
    <property type="nucleotide sequence ID" value="XM_046155444.1"/>
</dbReference>
<dbReference type="InterPro" id="IPR029058">
    <property type="entry name" value="AB_hydrolase_fold"/>
</dbReference>
<dbReference type="EMBL" id="JAGTJQ010000011">
    <property type="protein sequence ID" value="KAH7018066.1"/>
    <property type="molecule type" value="Genomic_DNA"/>
</dbReference>
<dbReference type="GO" id="GO:0044550">
    <property type="term" value="P:secondary metabolite biosynthetic process"/>
    <property type="evidence" value="ECO:0007669"/>
    <property type="project" value="TreeGrafter"/>
</dbReference>
<dbReference type="PANTHER" id="PTHR48070">
    <property type="entry name" value="ESTERASE OVCA2"/>
    <property type="match status" value="1"/>
</dbReference>
<dbReference type="GO" id="GO:0016787">
    <property type="term" value="F:hydrolase activity"/>
    <property type="evidence" value="ECO:0007669"/>
    <property type="project" value="UniProtKB-KW"/>
</dbReference>
<dbReference type="Pfam" id="PF03959">
    <property type="entry name" value="FSH1"/>
    <property type="match status" value="1"/>
</dbReference>
<name>A0A9P8XVF7_9PEZI</name>
<gene>
    <name evidence="5" type="ORF">B0I36DRAFT_335252</name>
</gene>
<dbReference type="Gene3D" id="3.40.50.1820">
    <property type="entry name" value="alpha/beta hydrolase"/>
    <property type="match status" value="1"/>
</dbReference>
<evidence type="ECO:0000256" key="3">
    <source>
        <dbReference type="SAM" id="MobiDB-lite"/>
    </source>
</evidence>
<dbReference type="AlphaFoldDB" id="A0A9P8XVF7"/>
<accession>A0A9P8XVF7</accession>
<keyword evidence="2 5" id="KW-0378">Hydrolase</keyword>
<evidence type="ECO:0000256" key="2">
    <source>
        <dbReference type="ARBA" id="ARBA00022801"/>
    </source>
</evidence>
<dbReference type="SUPFAM" id="SSF53474">
    <property type="entry name" value="alpha/beta-Hydrolases"/>
    <property type="match status" value="1"/>
</dbReference>
<evidence type="ECO:0000256" key="1">
    <source>
        <dbReference type="ARBA" id="ARBA00005863"/>
    </source>
</evidence>
<evidence type="ECO:0000259" key="4">
    <source>
        <dbReference type="Pfam" id="PF03959"/>
    </source>
</evidence>
<feature type="domain" description="Serine hydrolase" evidence="4">
    <location>
        <begin position="37"/>
        <end position="299"/>
    </location>
</feature>
<proteinExistence type="inferred from homology"/>
<sequence length="317" mass="33967">MTRDTTNPAALPRATTTTTTHAPAQQPPRPTSTNPLSKPRILCLHGGGTNARIFKAQCRVLSRVLDPWFRLVYAEAPFESQPGPDVLSVYADCGPFKRWLRWKPEHAAITDEDVVAAIDEALAEAMSEDDDAGATGEWVGLLGFSQGAKLAASLMFRQQVLLASPGGLAQGRDNNKNSTGTSIRPLLSPVEWKFAILHAGRAPLVNLLGEATFSSSLLSRPSQIGLADKPDDSGHHVPHDIMDVASGKHMLDLPTVHVHGLQDVGIHLHRDLLDTYCTPGSAVLVEWDGAHRMPLKAGDVQLVVDAMLAVAAETGAI</sequence>
<keyword evidence="6" id="KW-1185">Reference proteome</keyword>
<dbReference type="InterPro" id="IPR050593">
    <property type="entry name" value="LovG"/>
</dbReference>
<reference evidence="5" key="1">
    <citation type="journal article" date="2021" name="Nat. Commun.">
        <title>Genetic determinants of endophytism in the Arabidopsis root mycobiome.</title>
        <authorList>
            <person name="Mesny F."/>
            <person name="Miyauchi S."/>
            <person name="Thiergart T."/>
            <person name="Pickel B."/>
            <person name="Atanasova L."/>
            <person name="Karlsson M."/>
            <person name="Huettel B."/>
            <person name="Barry K.W."/>
            <person name="Haridas S."/>
            <person name="Chen C."/>
            <person name="Bauer D."/>
            <person name="Andreopoulos W."/>
            <person name="Pangilinan J."/>
            <person name="LaButti K."/>
            <person name="Riley R."/>
            <person name="Lipzen A."/>
            <person name="Clum A."/>
            <person name="Drula E."/>
            <person name="Henrissat B."/>
            <person name="Kohler A."/>
            <person name="Grigoriev I.V."/>
            <person name="Martin F.M."/>
            <person name="Hacquard S."/>
        </authorList>
    </citation>
    <scope>NUCLEOTIDE SEQUENCE</scope>
    <source>
        <strain evidence="5">MPI-CAGE-CH-0230</strain>
    </source>
</reference>
<dbReference type="OrthoDB" id="414698at2759"/>
<dbReference type="Proteomes" id="UP000756346">
    <property type="component" value="Unassembled WGS sequence"/>
</dbReference>
<evidence type="ECO:0000313" key="5">
    <source>
        <dbReference type="EMBL" id="KAH7018066.1"/>
    </source>
</evidence>
<organism evidence="5 6">
    <name type="scientific">Microdochium trichocladiopsis</name>
    <dbReference type="NCBI Taxonomy" id="1682393"/>
    <lineage>
        <taxon>Eukaryota</taxon>
        <taxon>Fungi</taxon>
        <taxon>Dikarya</taxon>
        <taxon>Ascomycota</taxon>
        <taxon>Pezizomycotina</taxon>
        <taxon>Sordariomycetes</taxon>
        <taxon>Xylariomycetidae</taxon>
        <taxon>Xylariales</taxon>
        <taxon>Microdochiaceae</taxon>
        <taxon>Microdochium</taxon>
    </lineage>
</organism>
<dbReference type="GO" id="GO:0005737">
    <property type="term" value="C:cytoplasm"/>
    <property type="evidence" value="ECO:0007669"/>
    <property type="project" value="TreeGrafter"/>
</dbReference>
<evidence type="ECO:0000313" key="6">
    <source>
        <dbReference type="Proteomes" id="UP000756346"/>
    </source>
</evidence>
<dbReference type="GeneID" id="70184990"/>
<dbReference type="PANTHER" id="PTHR48070:SF3">
    <property type="entry name" value="ESTERASE DBAE-RELATED"/>
    <property type="match status" value="1"/>
</dbReference>
<protein>
    <submittedName>
        <fullName evidence="5">Serine hydrolase FSH</fullName>
    </submittedName>
</protein>